<evidence type="ECO:0000313" key="4">
    <source>
        <dbReference type="EMBL" id="CAF3935550.1"/>
    </source>
</evidence>
<sequence length="189" mass="21660">AKKIGISDLITISTDVLSQLNLCPQYQSNGPFELNMKETLCQNYQRILIEESSDTFPPDRISYSEESLLLSHLHERCQSNDEIVCYRFFYFIKYSNIVPSIYVHEMIRKFIAFAMFAGESKNLGEKYPVRDDINVLLCGGPSTAKSRFLKVASPVDLIVYIQWNVVIREWTLEAGTPVLVSLINYFILG</sequence>
<accession>A0A819JUS5</accession>
<evidence type="ECO:0000256" key="2">
    <source>
        <dbReference type="ARBA" id="ARBA00022840"/>
    </source>
</evidence>
<dbReference type="Pfam" id="PF00493">
    <property type="entry name" value="MCM"/>
    <property type="match status" value="1"/>
</dbReference>
<dbReference type="Gene3D" id="3.40.50.300">
    <property type="entry name" value="P-loop containing nucleotide triphosphate hydrolases"/>
    <property type="match status" value="1"/>
</dbReference>
<dbReference type="PANTHER" id="PTHR11630">
    <property type="entry name" value="DNA REPLICATION LICENSING FACTOR MCM FAMILY MEMBER"/>
    <property type="match status" value="1"/>
</dbReference>
<dbReference type="GO" id="GO:0000727">
    <property type="term" value="P:double-strand break repair via break-induced replication"/>
    <property type="evidence" value="ECO:0007669"/>
    <property type="project" value="TreeGrafter"/>
</dbReference>
<feature type="domain" description="MCM C-terminal AAA(+) ATPase" evidence="3">
    <location>
        <begin position="89"/>
        <end position="150"/>
    </location>
</feature>
<evidence type="ECO:0000259" key="3">
    <source>
        <dbReference type="PROSITE" id="PS50051"/>
    </source>
</evidence>
<proteinExistence type="predicted"/>
<dbReference type="Proteomes" id="UP000663874">
    <property type="component" value="Unassembled WGS sequence"/>
</dbReference>
<dbReference type="GO" id="GO:1902975">
    <property type="term" value="P:mitotic DNA replication initiation"/>
    <property type="evidence" value="ECO:0007669"/>
    <property type="project" value="TreeGrafter"/>
</dbReference>
<protein>
    <recommendedName>
        <fullName evidence="3">MCM C-terminal AAA(+) ATPase domain-containing protein</fullName>
    </recommendedName>
</protein>
<dbReference type="GO" id="GO:0003697">
    <property type="term" value="F:single-stranded DNA binding"/>
    <property type="evidence" value="ECO:0007669"/>
    <property type="project" value="TreeGrafter"/>
</dbReference>
<dbReference type="GO" id="GO:0005524">
    <property type="term" value="F:ATP binding"/>
    <property type="evidence" value="ECO:0007669"/>
    <property type="project" value="UniProtKB-KW"/>
</dbReference>
<dbReference type="AlphaFoldDB" id="A0A819JUS5"/>
<dbReference type="GO" id="GO:0005634">
    <property type="term" value="C:nucleus"/>
    <property type="evidence" value="ECO:0007669"/>
    <property type="project" value="TreeGrafter"/>
</dbReference>
<dbReference type="GO" id="GO:0042555">
    <property type="term" value="C:MCM complex"/>
    <property type="evidence" value="ECO:0007669"/>
    <property type="project" value="TreeGrafter"/>
</dbReference>
<dbReference type="InterPro" id="IPR031327">
    <property type="entry name" value="MCM"/>
</dbReference>
<dbReference type="PANTHER" id="PTHR11630:SF44">
    <property type="entry name" value="DNA REPLICATION LICENSING FACTOR MCM2"/>
    <property type="match status" value="1"/>
</dbReference>
<evidence type="ECO:0000313" key="5">
    <source>
        <dbReference type="Proteomes" id="UP000663874"/>
    </source>
</evidence>
<dbReference type="EMBL" id="CAJOBE010004521">
    <property type="protein sequence ID" value="CAF3935550.1"/>
    <property type="molecule type" value="Genomic_DNA"/>
</dbReference>
<dbReference type="InterPro" id="IPR027417">
    <property type="entry name" value="P-loop_NTPase"/>
</dbReference>
<feature type="non-terminal residue" evidence="4">
    <location>
        <position position="1"/>
    </location>
</feature>
<dbReference type="GO" id="GO:0043138">
    <property type="term" value="F:3'-5' DNA helicase activity"/>
    <property type="evidence" value="ECO:0007669"/>
    <property type="project" value="TreeGrafter"/>
</dbReference>
<dbReference type="PROSITE" id="PS50051">
    <property type="entry name" value="MCM_2"/>
    <property type="match status" value="1"/>
</dbReference>
<dbReference type="InterPro" id="IPR001208">
    <property type="entry name" value="MCM_dom"/>
</dbReference>
<reference evidence="4" key="1">
    <citation type="submission" date="2021-02" db="EMBL/GenBank/DDBJ databases">
        <authorList>
            <person name="Nowell W R."/>
        </authorList>
    </citation>
    <scope>NUCLEOTIDE SEQUENCE</scope>
</reference>
<name>A0A819JUS5_9BILA</name>
<evidence type="ECO:0000256" key="1">
    <source>
        <dbReference type="ARBA" id="ARBA00022741"/>
    </source>
</evidence>
<comment type="caution">
    <text evidence="4">The sequence shown here is derived from an EMBL/GenBank/DDBJ whole genome shotgun (WGS) entry which is preliminary data.</text>
</comment>
<keyword evidence="2" id="KW-0067">ATP-binding</keyword>
<organism evidence="4 5">
    <name type="scientific">Rotaria sordida</name>
    <dbReference type="NCBI Taxonomy" id="392033"/>
    <lineage>
        <taxon>Eukaryota</taxon>
        <taxon>Metazoa</taxon>
        <taxon>Spiralia</taxon>
        <taxon>Gnathifera</taxon>
        <taxon>Rotifera</taxon>
        <taxon>Eurotatoria</taxon>
        <taxon>Bdelloidea</taxon>
        <taxon>Philodinida</taxon>
        <taxon>Philodinidae</taxon>
        <taxon>Rotaria</taxon>
    </lineage>
</organism>
<dbReference type="GO" id="GO:0017116">
    <property type="term" value="F:single-stranded DNA helicase activity"/>
    <property type="evidence" value="ECO:0007669"/>
    <property type="project" value="TreeGrafter"/>
</dbReference>
<keyword evidence="1" id="KW-0547">Nucleotide-binding</keyword>
<gene>
    <name evidence="4" type="ORF">FNK824_LOCUS22380</name>
</gene>